<organism evidence="1 2">
    <name type="scientific">Vibrio paracholerae</name>
    <dbReference type="NCBI Taxonomy" id="650003"/>
    <lineage>
        <taxon>Bacteria</taxon>
        <taxon>Pseudomonadati</taxon>
        <taxon>Pseudomonadota</taxon>
        <taxon>Gammaproteobacteria</taxon>
        <taxon>Vibrionales</taxon>
        <taxon>Vibrionaceae</taxon>
        <taxon>Vibrio</taxon>
    </lineage>
</organism>
<sequence length="71" mass="8364">MYKKHIPFLFEAAAVLATFVHPNHRVHLCSWGFTLLPPTCKSKRLVITWLPFIEEADYPAILLHFCKRDKR</sequence>
<proteinExistence type="predicted"/>
<protein>
    <recommendedName>
        <fullName evidence="3">Secreted protein</fullName>
    </recommendedName>
</protein>
<gene>
    <name evidence="1" type="ORF">DLR72_06365</name>
</gene>
<reference evidence="1 2" key="1">
    <citation type="submission" date="2018-06" db="EMBL/GenBank/DDBJ databases">
        <title>Draft genome sequences of nine Vibrio sp. clinical isolates from across the United States representing the closest known relative of Vibrio cholerae.</title>
        <authorList>
            <person name="Islam M.T."/>
            <person name="Liang K."/>
            <person name="Im M.S."/>
            <person name="Winkjer J."/>
            <person name="Busby S."/>
            <person name="Batra D."/>
            <person name="Rowe L."/>
            <person name="Tarr C.L."/>
            <person name="Boucher Y."/>
        </authorList>
    </citation>
    <scope>NUCLEOTIDE SEQUENCE [LARGE SCALE GENOMIC DNA]</scope>
    <source>
        <strain evidence="1 2">2017V-1110</strain>
    </source>
</reference>
<dbReference type="EMBL" id="QKKU01000041">
    <property type="protein sequence ID" value="RBM69337.1"/>
    <property type="molecule type" value="Genomic_DNA"/>
</dbReference>
<evidence type="ECO:0000313" key="2">
    <source>
        <dbReference type="Proteomes" id="UP000252199"/>
    </source>
</evidence>
<evidence type="ECO:0000313" key="1">
    <source>
        <dbReference type="EMBL" id="RBM69337.1"/>
    </source>
</evidence>
<dbReference type="Proteomes" id="UP000252199">
    <property type="component" value="Unassembled WGS sequence"/>
</dbReference>
<name>A0ABD7FWR4_9VIBR</name>
<accession>A0ABD7FWR4</accession>
<dbReference type="AlphaFoldDB" id="A0ABD7FWR4"/>
<evidence type="ECO:0008006" key="3">
    <source>
        <dbReference type="Google" id="ProtNLM"/>
    </source>
</evidence>
<comment type="caution">
    <text evidence="1">The sequence shown here is derived from an EMBL/GenBank/DDBJ whole genome shotgun (WGS) entry which is preliminary data.</text>
</comment>